<dbReference type="EMBL" id="LC625835">
    <property type="protein sequence ID" value="BCU03798.1"/>
    <property type="molecule type" value="Genomic_DNA"/>
</dbReference>
<feature type="compositionally biased region" description="Basic and acidic residues" evidence="2">
    <location>
        <begin position="300"/>
        <end position="311"/>
    </location>
</feature>
<dbReference type="InterPro" id="IPR001810">
    <property type="entry name" value="F-box_dom"/>
</dbReference>
<dbReference type="InterPro" id="IPR036047">
    <property type="entry name" value="F-box-like_dom_sf"/>
</dbReference>
<evidence type="ECO:0000313" key="5">
    <source>
        <dbReference type="Proteomes" id="UP001253637"/>
    </source>
</evidence>
<dbReference type="InterPro" id="IPR003409">
    <property type="entry name" value="MORN"/>
</dbReference>
<feature type="region of interest" description="Disordered" evidence="2">
    <location>
        <begin position="300"/>
        <end position="330"/>
    </location>
</feature>
<name>A0A811BPJ0_9VIRU</name>
<protein>
    <submittedName>
        <fullName evidence="4">Morn repeat domain containing protein</fullName>
    </submittedName>
</protein>
<dbReference type="Pfam" id="PF12937">
    <property type="entry name" value="F-box-like"/>
    <property type="match status" value="1"/>
</dbReference>
<dbReference type="SUPFAM" id="SSF82185">
    <property type="entry name" value="Histone H3 K4-specific methyltransferase SET7/9 N-terminal domain"/>
    <property type="match status" value="1"/>
</dbReference>
<proteinExistence type="predicted"/>
<dbReference type="Proteomes" id="UP001253637">
    <property type="component" value="Segment"/>
</dbReference>
<dbReference type="SUPFAM" id="SSF81383">
    <property type="entry name" value="F-box domain"/>
    <property type="match status" value="1"/>
</dbReference>
<dbReference type="SMART" id="SM00698">
    <property type="entry name" value="MORN"/>
    <property type="match status" value="4"/>
</dbReference>
<evidence type="ECO:0000259" key="3">
    <source>
        <dbReference type="PROSITE" id="PS50181"/>
    </source>
</evidence>
<keyword evidence="1" id="KW-0677">Repeat</keyword>
<evidence type="ECO:0000256" key="2">
    <source>
        <dbReference type="SAM" id="MobiDB-lite"/>
    </source>
</evidence>
<feature type="compositionally biased region" description="Basic and acidic residues" evidence="2">
    <location>
        <begin position="320"/>
        <end position="330"/>
    </location>
</feature>
<dbReference type="Pfam" id="PF02493">
    <property type="entry name" value="MORN"/>
    <property type="match status" value="4"/>
</dbReference>
<dbReference type="PROSITE" id="PS50181">
    <property type="entry name" value="FBOX"/>
    <property type="match status" value="1"/>
</dbReference>
<dbReference type="PANTHER" id="PTHR23084:SF263">
    <property type="entry name" value="MORN REPEAT-CONTAINING PROTEIN 1"/>
    <property type="match status" value="1"/>
</dbReference>
<feature type="domain" description="F-box" evidence="3">
    <location>
        <begin position="22"/>
        <end position="68"/>
    </location>
</feature>
<sequence>MEPEKGARALGPPRQRRENNDGDGIAHLPDEILLLILGCLRPADLGAASCVCAQWARVAADDSLWRRPCALAGWDPHVRPACGWRAAARRTATGSVLVLYTAVSPDRRVLTHATSVAFCARRTLAQAIGSVCAAVGRRGPVRLGSFWVPAARHGSAAAEIASWVHLGAARYGSPLAALEAVAWETPARGILRLSDSPLVRALRVRPMVWLIGCDAGRGTHVAAAAATTTDLSERPVRGTRPFVHIVEQHEGRTGAWLDVGGGTLLWQRQPYEGAWRSGRREGTGTQYYLDASRYTGQWRDGARHGAGRCDEAGGGGYEGQWRRDRPQGRGRRWWPDGRVHDGLFAGGQPHGPGTFIARNGMRASGTWHAGAPTSVHWVSPFAPVWPMPFGVTA</sequence>
<dbReference type="SMART" id="SM00256">
    <property type="entry name" value="FBOX"/>
    <property type="match status" value="1"/>
</dbReference>
<reference evidence="4" key="1">
    <citation type="submission" date="2021-04" db="EMBL/GenBank/DDBJ databases">
        <title>Draft Genome Sequence of Pandoravirus japonicus, Isolated from the Sabaishi River of Niigata, Japan.</title>
        <authorList>
            <person name="Hosokawa N."/>
            <person name="Takahashi H."/>
            <person name="Aoki K."/>
            <person name="Takemura M."/>
        </authorList>
    </citation>
    <scope>NUCLEOTIDE SEQUENCE</scope>
</reference>
<evidence type="ECO:0000256" key="1">
    <source>
        <dbReference type="ARBA" id="ARBA00022737"/>
    </source>
</evidence>
<dbReference type="Gene3D" id="2.20.110.10">
    <property type="entry name" value="Histone H3 K4-specific methyltransferase SET7/9 N-terminal domain"/>
    <property type="match status" value="2"/>
</dbReference>
<organism evidence="4 5">
    <name type="scientific">Pandoravirus japonicus</name>
    <dbReference type="NCBI Taxonomy" id="2823154"/>
    <lineage>
        <taxon>Viruses</taxon>
        <taxon>Pandoravirus</taxon>
    </lineage>
</organism>
<dbReference type="PANTHER" id="PTHR23084">
    <property type="entry name" value="PHOSPHATIDYLINOSITOL-4-PHOSPHATE 5-KINASE RELATED"/>
    <property type="match status" value="1"/>
</dbReference>
<accession>A0A811BPJ0</accession>
<evidence type="ECO:0000313" key="4">
    <source>
        <dbReference type="EMBL" id="BCU03798.1"/>
    </source>
</evidence>
<dbReference type="Gene3D" id="1.20.1280.50">
    <property type="match status" value="1"/>
</dbReference>
<feature type="region of interest" description="Disordered" evidence="2">
    <location>
        <begin position="1"/>
        <end position="22"/>
    </location>
</feature>